<dbReference type="EMBL" id="BAABAU010000006">
    <property type="protein sequence ID" value="GAA4267731.1"/>
    <property type="molecule type" value="Genomic_DNA"/>
</dbReference>
<dbReference type="InterPro" id="IPR054574">
    <property type="entry name" value="Cgl0159_dom"/>
</dbReference>
<comment type="caution">
    <text evidence="2">The sequence shown here is derived from an EMBL/GenBank/DDBJ whole genome shotgun (WGS) entry which is preliminary data.</text>
</comment>
<sequence length="309" mass="32381">MSDTKTASAPTVDVARLREIRATEPEAIGAALASRVRRPLLQGDGRLFIVAADHTARGALGVRGDALAMSDRGELLRRLVVALERPGVDGVLGTPDILEDLALLGALDGKVVVGSMNRGGLQGASFEMDDRFTAYSARSIVDSGFDFAKLLVRINLADRATADTIEATARAVTESAALRLPIMLEPFVSDWVEGRIVNDLSTEAVVKSVAIASGLGESTAYSWLKLPVVPDMEQVMAATTLPTLLLGGDPAESPAETYESWARALAQPGVRGLTVGRTLLYPPDDDVEAAVDIAAGLVHPGVSAASQNA</sequence>
<evidence type="ECO:0000259" key="1">
    <source>
        <dbReference type="Pfam" id="PF22649"/>
    </source>
</evidence>
<evidence type="ECO:0000313" key="2">
    <source>
        <dbReference type="EMBL" id="GAA4267731.1"/>
    </source>
</evidence>
<feature type="domain" description="Cgl0159-like" evidence="1">
    <location>
        <begin position="45"/>
        <end position="295"/>
    </location>
</feature>
<proteinExistence type="predicted"/>
<dbReference type="InterPro" id="IPR013785">
    <property type="entry name" value="Aldolase_TIM"/>
</dbReference>
<dbReference type="SUPFAM" id="SSF51569">
    <property type="entry name" value="Aldolase"/>
    <property type="match status" value="1"/>
</dbReference>
<dbReference type="Proteomes" id="UP001501594">
    <property type="component" value="Unassembled WGS sequence"/>
</dbReference>
<dbReference type="Gene3D" id="3.20.20.70">
    <property type="entry name" value="Aldolase class I"/>
    <property type="match status" value="1"/>
</dbReference>
<name>A0ABP8E6N2_9MICO</name>
<protein>
    <recommendedName>
        <fullName evidence="1">Cgl0159-like domain-containing protein</fullName>
    </recommendedName>
</protein>
<keyword evidence="3" id="KW-1185">Reference proteome</keyword>
<reference evidence="3" key="1">
    <citation type="journal article" date="2019" name="Int. J. Syst. Evol. Microbiol.">
        <title>The Global Catalogue of Microorganisms (GCM) 10K type strain sequencing project: providing services to taxonomists for standard genome sequencing and annotation.</title>
        <authorList>
            <consortium name="The Broad Institute Genomics Platform"/>
            <consortium name="The Broad Institute Genome Sequencing Center for Infectious Disease"/>
            <person name="Wu L."/>
            <person name="Ma J."/>
        </authorList>
    </citation>
    <scope>NUCLEOTIDE SEQUENCE [LARGE SCALE GENOMIC DNA]</scope>
    <source>
        <strain evidence="3">JCM 17442</strain>
    </source>
</reference>
<gene>
    <name evidence="2" type="ORF">GCM10022256_33430</name>
</gene>
<accession>A0ABP8E6N2</accession>
<dbReference type="Pfam" id="PF22649">
    <property type="entry name" value="Cgl0159"/>
    <property type="match status" value="1"/>
</dbReference>
<evidence type="ECO:0000313" key="3">
    <source>
        <dbReference type="Proteomes" id="UP001501594"/>
    </source>
</evidence>
<dbReference type="RefSeq" id="WP_344798316.1">
    <property type="nucleotide sequence ID" value="NZ_BAABAU010000006.1"/>
</dbReference>
<organism evidence="2 3">
    <name type="scientific">Frondihabitans peucedani</name>
    <dbReference type="NCBI Taxonomy" id="598626"/>
    <lineage>
        <taxon>Bacteria</taxon>
        <taxon>Bacillati</taxon>
        <taxon>Actinomycetota</taxon>
        <taxon>Actinomycetes</taxon>
        <taxon>Micrococcales</taxon>
        <taxon>Microbacteriaceae</taxon>
        <taxon>Frondihabitans</taxon>
    </lineage>
</organism>